<evidence type="ECO:0000256" key="2">
    <source>
        <dbReference type="ARBA" id="ARBA00023002"/>
    </source>
</evidence>
<evidence type="ECO:0000256" key="1">
    <source>
        <dbReference type="ARBA" id="ARBA00006484"/>
    </source>
</evidence>
<dbReference type="GO" id="GO:0008206">
    <property type="term" value="P:bile acid metabolic process"/>
    <property type="evidence" value="ECO:0007669"/>
    <property type="project" value="UniProtKB-ARBA"/>
</dbReference>
<gene>
    <name evidence="4" type="ORF">R50_2604</name>
</gene>
<dbReference type="Pfam" id="PF13561">
    <property type="entry name" value="adh_short_C2"/>
    <property type="match status" value="1"/>
</dbReference>
<dbReference type="SUPFAM" id="SSF51735">
    <property type="entry name" value="NAD(P)-binding Rossmann-fold domains"/>
    <property type="match status" value="1"/>
</dbReference>
<dbReference type="PANTHER" id="PTHR43639:SF1">
    <property type="entry name" value="SHORT-CHAIN DEHYDROGENASE_REDUCTASE FAMILY PROTEIN"/>
    <property type="match status" value="1"/>
</dbReference>
<dbReference type="InterPro" id="IPR002347">
    <property type="entry name" value="SDR_fam"/>
</dbReference>
<dbReference type="EMBL" id="LR778114">
    <property type="protein sequence ID" value="CAB1130096.1"/>
    <property type="molecule type" value="Genomic_DNA"/>
</dbReference>
<dbReference type="KEGG" id="hfv:R50_2604"/>
<reference evidence="4 5" key="1">
    <citation type="submission" date="2020-02" db="EMBL/GenBank/DDBJ databases">
        <authorList>
            <person name="Hogendoorn C."/>
        </authorList>
    </citation>
    <scope>NUCLEOTIDE SEQUENCE [LARGE SCALE GENOMIC DNA]</scope>
    <source>
        <strain evidence="4">R501</strain>
    </source>
</reference>
<keyword evidence="5" id="KW-1185">Reference proteome</keyword>
<name>A0A6F8ZKA2_9FIRM</name>
<evidence type="ECO:0000259" key="3">
    <source>
        <dbReference type="SMART" id="SM00822"/>
    </source>
</evidence>
<dbReference type="Proteomes" id="UP000503399">
    <property type="component" value="Chromosome"/>
</dbReference>
<dbReference type="AlphaFoldDB" id="A0A6F8ZKA2"/>
<dbReference type="InterPro" id="IPR036291">
    <property type="entry name" value="NAD(P)-bd_dom_sf"/>
</dbReference>
<dbReference type="GO" id="GO:0141148">
    <property type="term" value="F:enoyl-[acyl-carrier-protein] reductase (NADPH) activity"/>
    <property type="evidence" value="ECO:0007669"/>
    <property type="project" value="UniProtKB-EC"/>
</dbReference>
<dbReference type="FunFam" id="3.40.50.720:FF:000084">
    <property type="entry name" value="Short-chain dehydrogenase reductase"/>
    <property type="match status" value="1"/>
</dbReference>
<evidence type="ECO:0000313" key="4">
    <source>
        <dbReference type="EMBL" id="CAB1130096.1"/>
    </source>
</evidence>
<comment type="similarity">
    <text evidence="1">Belongs to the short-chain dehydrogenases/reductases (SDR) family.</text>
</comment>
<protein>
    <submittedName>
        <fullName evidence="4">Enoyl-(Acyl-carrier-protein) reductase [NADPH]</fullName>
        <ecNumber evidence="4">1.3.1.10</ecNumber>
    </submittedName>
</protein>
<evidence type="ECO:0000313" key="5">
    <source>
        <dbReference type="Proteomes" id="UP000503399"/>
    </source>
</evidence>
<accession>A0A6F8ZKA2</accession>
<dbReference type="PANTHER" id="PTHR43639">
    <property type="entry name" value="OXIDOREDUCTASE, SHORT-CHAIN DEHYDROGENASE/REDUCTASE FAMILY (AFU_ORTHOLOGUE AFUA_5G02870)"/>
    <property type="match status" value="1"/>
</dbReference>
<sequence length="251" mass="25997">MAGSWEGKVVVVTGGTRGIGLAIARAFVEEGARVALTFRRHRQAAREAVEAFRRAGALVRAEAVDAGDPEAMAAFVAAVAQDWGGVDAAVHNAASGVARPLSVATLRHWTYTLGANAFGLVALAQACAPWWRRPAALVAVSSLGGIRAYPDYGLVGASKGALESLARHLARELGPAGVRVNVVSAGPVDTEALSHYPARDTMLEDFVTRSALHRPLQPADVAAAVRFLAGPDAAMITGHTLVVDGGYSVMG</sequence>
<dbReference type="InterPro" id="IPR057326">
    <property type="entry name" value="KR_dom"/>
</dbReference>
<organism evidence="4 5">
    <name type="scientific">Candidatus Hydrogenisulfobacillus filiaventi</name>
    <dbReference type="NCBI Taxonomy" id="2707344"/>
    <lineage>
        <taxon>Bacteria</taxon>
        <taxon>Bacillati</taxon>
        <taxon>Bacillota</taxon>
        <taxon>Clostridia</taxon>
        <taxon>Eubacteriales</taxon>
        <taxon>Clostridiales Family XVII. Incertae Sedis</taxon>
        <taxon>Candidatus Hydrogenisulfobacillus</taxon>
    </lineage>
</organism>
<dbReference type="EC" id="1.3.1.10" evidence="4"/>
<proteinExistence type="inferred from homology"/>
<dbReference type="PRINTS" id="PR00081">
    <property type="entry name" value="GDHRDH"/>
</dbReference>
<dbReference type="SMART" id="SM00822">
    <property type="entry name" value="PKS_KR"/>
    <property type="match status" value="1"/>
</dbReference>
<dbReference type="Gene3D" id="3.40.50.720">
    <property type="entry name" value="NAD(P)-binding Rossmann-like Domain"/>
    <property type="match status" value="1"/>
</dbReference>
<feature type="domain" description="Ketoreductase" evidence="3">
    <location>
        <begin position="8"/>
        <end position="189"/>
    </location>
</feature>
<keyword evidence="2 4" id="KW-0560">Oxidoreductase</keyword>